<feature type="transmembrane region" description="Helical" evidence="1">
    <location>
        <begin position="28"/>
        <end position="48"/>
    </location>
</feature>
<dbReference type="RefSeq" id="WP_323445834.1">
    <property type="nucleotide sequence ID" value="NZ_BSBI01000002.1"/>
</dbReference>
<keyword evidence="1" id="KW-0812">Transmembrane</keyword>
<keyword evidence="1" id="KW-1133">Transmembrane helix</keyword>
<dbReference type="Proteomes" id="UP001291653">
    <property type="component" value="Unassembled WGS sequence"/>
</dbReference>
<organism evidence="2 3">
    <name type="scientific">Streptomyces yaizuensis</name>
    <dbReference type="NCBI Taxonomy" id="2989713"/>
    <lineage>
        <taxon>Bacteria</taxon>
        <taxon>Bacillati</taxon>
        <taxon>Actinomycetota</taxon>
        <taxon>Actinomycetes</taxon>
        <taxon>Kitasatosporales</taxon>
        <taxon>Streptomycetaceae</taxon>
        <taxon>Streptomyces</taxon>
    </lineage>
</organism>
<name>A0ABQ5NTQ7_9ACTN</name>
<evidence type="ECO:0000313" key="3">
    <source>
        <dbReference type="Proteomes" id="UP001291653"/>
    </source>
</evidence>
<sequence length="52" mass="5530">MSLNSTSVNLVTLAEGDKALNHPSLDPLLVGGGALLALLLLLWITVSFNRDR</sequence>
<proteinExistence type="predicted"/>
<comment type="caution">
    <text evidence="2">The sequence shown here is derived from an EMBL/GenBank/DDBJ whole genome shotgun (WGS) entry which is preliminary data.</text>
</comment>
<protein>
    <submittedName>
        <fullName evidence="2">Uncharacterized protein</fullName>
    </submittedName>
</protein>
<dbReference type="EMBL" id="BSBI01000002">
    <property type="protein sequence ID" value="GLF93745.1"/>
    <property type="molecule type" value="Genomic_DNA"/>
</dbReference>
<keyword evidence="3" id="KW-1185">Reference proteome</keyword>
<accession>A0ABQ5NTQ7</accession>
<reference evidence="2 3" key="1">
    <citation type="submission" date="2022-10" db="EMBL/GenBank/DDBJ databases">
        <title>Draft genome sequence of Streptomyces sp. YSPA8.</title>
        <authorList>
            <person name="Moriuchi R."/>
            <person name="Dohra H."/>
            <person name="Yamamura H."/>
            <person name="Kodani S."/>
        </authorList>
    </citation>
    <scope>NUCLEOTIDE SEQUENCE [LARGE SCALE GENOMIC DNA]</scope>
    <source>
        <strain evidence="2 3">YSPA8</strain>
    </source>
</reference>
<keyword evidence="1" id="KW-0472">Membrane</keyword>
<evidence type="ECO:0000256" key="1">
    <source>
        <dbReference type="SAM" id="Phobius"/>
    </source>
</evidence>
<gene>
    <name evidence="2" type="ORF">SYYSPA8_05630</name>
</gene>
<evidence type="ECO:0000313" key="2">
    <source>
        <dbReference type="EMBL" id="GLF93745.1"/>
    </source>
</evidence>